<keyword evidence="4" id="KW-0808">Transferase</keyword>
<protein>
    <recommendedName>
        <fullName evidence="15">Protein kinase domain-containing protein</fullName>
    </recommendedName>
</protein>
<evidence type="ECO:0000313" key="17">
    <source>
        <dbReference type="Proteomes" id="UP000077755"/>
    </source>
</evidence>
<dbReference type="AlphaFoldDB" id="A0AAF0Y1L8"/>
<keyword evidence="3" id="KW-0597">Phosphoprotein</keyword>
<evidence type="ECO:0000256" key="10">
    <source>
        <dbReference type="ARBA" id="ARBA00023136"/>
    </source>
</evidence>
<evidence type="ECO:0000256" key="9">
    <source>
        <dbReference type="ARBA" id="ARBA00022989"/>
    </source>
</evidence>
<keyword evidence="2 13" id="KW-0723">Serine/threonine-protein kinase</keyword>
<sequence length="466" mass="52691">MTDNSSSVVILITLLNILVYKLQKLKEAQQTDRLPLSVRQLCRRFSLQEIQLATDNFQQELVIGKGGFGMVYKGIIDLGQRIVAIKRLKSTSTQGRKEFQTEIEMLSQFRHSHLVPLIGYCDESEEMILVYEYMPSGNLADHLHKRVNKGDMSLPPLSWVQRLKICVGAAHGLDYLHTGTSIKSRVIHRDVKTTNILLDENLEARISDFGLSKTGPANQTCTHVSTRVKGTPGYLDPYYISTHRLTRKSDVYAFGVVLLEVLCGRRAVDRSLDDEQINIVGWAQHCFKEGLLDQITDPNIKGVISSDALHVYMDTAIKCLYYQPKHRPTMAEVVVGLESALTLQRKSTQYPLVEMMPIHCTEIVDCSIPEAKDNNHSQECEIMPIHCTEIVDCSIPEAKDNNHSQECEHTGEGIINVSNGWHHKKQSSVGMTFRKRISGLLSVKAWAFSGKPNLFMYVHKVTWKKQ</sequence>
<dbReference type="GO" id="GO:0004714">
    <property type="term" value="F:transmembrane receptor protein tyrosine kinase activity"/>
    <property type="evidence" value="ECO:0007669"/>
    <property type="project" value="InterPro"/>
</dbReference>
<dbReference type="InterPro" id="IPR000719">
    <property type="entry name" value="Prot_kinase_dom"/>
</dbReference>
<gene>
    <name evidence="16" type="ORF">DCAR_0935570</name>
</gene>
<feature type="binding site" evidence="12">
    <location>
        <position position="86"/>
    </location>
    <ligand>
        <name>ATP</name>
        <dbReference type="ChEBI" id="CHEBI:30616"/>
    </ligand>
</feature>
<dbReference type="PROSITE" id="PS00108">
    <property type="entry name" value="PROTEIN_KINASE_ST"/>
    <property type="match status" value="1"/>
</dbReference>
<dbReference type="GO" id="GO:0004674">
    <property type="term" value="F:protein serine/threonine kinase activity"/>
    <property type="evidence" value="ECO:0007669"/>
    <property type="project" value="UniProtKB-KW"/>
</dbReference>
<name>A0AAF0Y1L8_DAUCS</name>
<keyword evidence="17" id="KW-1185">Reference proteome</keyword>
<dbReference type="Proteomes" id="UP000077755">
    <property type="component" value="Chromosome 9"/>
</dbReference>
<keyword evidence="11" id="KW-0675">Receptor</keyword>
<comment type="similarity">
    <text evidence="13">Belongs to the protein kinase superfamily.</text>
</comment>
<evidence type="ECO:0000256" key="1">
    <source>
        <dbReference type="ARBA" id="ARBA00004167"/>
    </source>
</evidence>
<evidence type="ECO:0000256" key="5">
    <source>
        <dbReference type="ARBA" id="ARBA00022692"/>
    </source>
</evidence>
<dbReference type="EMBL" id="CP093351">
    <property type="protein sequence ID" value="WOH16021.1"/>
    <property type="molecule type" value="Genomic_DNA"/>
</dbReference>
<keyword evidence="7" id="KW-0418">Kinase</keyword>
<keyword evidence="10" id="KW-0472">Membrane</keyword>
<evidence type="ECO:0000256" key="3">
    <source>
        <dbReference type="ARBA" id="ARBA00022553"/>
    </source>
</evidence>
<evidence type="ECO:0000259" key="15">
    <source>
        <dbReference type="PROSITE" id="PS50011"/>
    </source>
</evidence>
<evidence type="ECO:0000256" key="8">
    <source>
        <dbReference type="ARBA" id="ARBA00022840"/>
    </source>
</evidence>
<dbReference type="FunFam" id="3.30.200.20:FF:000645">
    <property type="entry name" value="Receptor-like protein kinase FERONIA"/>
    <property type="match status" value="1"/>
</dbReference>
<dbReference type="SMART" id="SM00220">
    <property type="entry name" value="S_TKc"/>
    <property type="match status" value="1"/>
</dbReference>
<evidence type="ECO:0000256" key="11">
    <source>
        <dbReference type="ARBA" id="ARBA00023170"/>
    </source>
</evidence>
<evidence type="ECO:0000256" key="2">
    <source>
        <dbReference type="ARBA" id="ARBA00022527"/>
    </source>
</evidence>
<dbReference type="InterPro" id="IPR008271">
    <property type="entry name" value="Ser/Thr_kinase_AS"/>
</dbReference>
<dbReference type="PROSITE" id="PS50011">
    <property type="entry name" value="PROTEIN_KINASE_DOM"/>
    <property type="match status" value="1"/>
</dbReference>
<evidence type="ECO:0000313" key="16">
    <source>
        <dbReference type="EMBL" id="WOH16021.1"/>
    </source>
</evidence>
<reference evidence="16" key="2">
    <citation type="submission" date="2022-03" db="EMBL/GenBank/DDBJ databases">
        <title>Draft title - Genomic analysis of global carrot germplasm unveils the trajectory of domestication and the origin of high carotenoid orange carrot.</title>
        <authorList>
            <person name="Iorizzo M."/>
            <person name="Ellison S."/>
            <person name="Senalik D."/>
            <person name="Macko-Podgorni A."/>
            <person name="Grzebelus D."/>
            <person name="Bostan H."/>
            <person name="Rolling W."/>
            <person name="Curaba J."/>
            <person name="Simon P."/>
        </authorList>
    </citation>
    <scope>NUCLEOTIDE SEQUENCE</scope>
    <source>
        <tissue evidence="16">Leaf</tissue>
    </source>
</reference>
<dbReference type="InterPro" id="IPR011009">
    <property type="entry name" value="Kinase-like_dom_sf"/>
</dbReference>
<dbReference type="InterPro" id="IPR045272">
    <property type="entry name" value="ANXUR1/2-like"/>
</dbReference>
<dbReference type="PROSITE" id="PS00107">
    <property type="entry name" value="PROTEIN_KINASE_ATP"/>
    <property type="match status" value="1"/>
</dbReference>
<evidence type="ECO:0000256" key="13">
    <source>
        <dbReference type="RuleBase" id="RU000304"/>
    </source>
</evidence>
<feature type="chain" id="PRO_5042260204" description="Protein kinase domain-containing protein" evidence="14">
    <location>
        <begin position="25"/>
        <end position="466"/>
    </location>
</feature>
<feature type="domain" description="Protein kinase" evidence="15">
    <location>
        <begin position="57"/>
        <end position="341"/>
    </location>
</feature>
<comment type="subcellular location">
    <subcellularLocation>
        <location evidence="1">Membrane</location>
        <topology evidence="1">Single-pass membrane protein</topology>
    </subcellularLocation>
</comment>
<dbReference type="PANTHER" id="PTHR27003">
    <property type="entry name" value="OS07G0166700 PROTEIN"/>
    <property type="match status" value="1"/>
</dbReference>
<organism evidence="16 17">
    <name type="scientific">Daucus carota subsp. sativus</name>
    <name type="common">Carrot</name>
    <dbReference type="NCBI Taxonomy" id="79200"/>
    <lineage>
        <taxon>Eukaryota</taxon>
        <taxon>Viridiplantae</taxon>
        <taxon>Streptophyta</taxon>
        <taxon>Embryophyta</taxon>
        <taxon>Tracheophyta</taxon>
        <taxon>Spermatophyta</taxon>
        <taxon>Magnoliopsida</taxon>
        <taxon>eudicotyledons</taxon>
        <taxon>Gunneridae</taxon>
        <taxon>Pentapetalae</taxon>
        <taxon>asterids</taxon>
        <taxon>campanulids</taxon>
        <taxon>Apiales</taxon>
        <taxon>Apiaceae</taxon>
        <taxon>Apioideae</taxon>
        <taxon>Scandiceae</taxon>
        <taxon>Daucinae</taxon>
        <taxon>Daucus</taxon>
        <taxon>Daucus sect. Daucus</taxon>
    </lineage>
</organism>
<reference evidence="16" key="1">
    <citation type="journal article" date="2016" name="Nat. Genet.">
        <title>A high-quality carrot genome assembly provides new insights into carotenoid accumulation and asterid genome evolution.</title>
        <authorList>
            <person name="Iorizzo M."/>
            <person name="Ellison S."/>
            <person name="Senalik D."/>
            <person name="Zeng P."/>
            <person name="Satapoomin P."/>
            <person name="Huang J."/>
            <person name="Bowman M."/>
            <person name="Iovene M."/>
            <person name="Sanseverino W."/>
            <person name="Cavagnaro P."/>
            <person name="Yildiz M."/>
            <person name="Macko-Podgorni A."/>
            <person name="Moranska E."/>
            <person name="Grzebelus E."/>
            <person name="Grzebelus D."/>
            <person name="Ashrafi H."/>
            <person name="Zheng Z."/>
            <person name="Cheng S."/>
            <person name="Spooner D."/>
            <person name="Van Deynze A."/>
            <person name="Simon P."/>
        </authorList>
    </citation>
    <scope>NUCLEOTIDE SEQUENCE</scope>
    <source>
        <tissue evidence="16">Leaf</tissue>
    </source>
</reference>
<dbReference type="Pfam" id="PF07714">
    <property type="entry name" value="PK_Tyr_Ser-Thr"/>
    <property type="match status" value="1"/>
</dbReference>
<evidence type="ECO:0000256" key="6">
    <source>
        <dbReference type="ARBA" id="ARBA00022741"/>
    </source>
</evidence>
<evidence type="ECO:0000256" key="7">
    <source>
        <dbReference type="ARBA" id="ARBA00022777"/>
    </source>
</evidence>
<feature type="signal peptide" evidence="14">
    <location>
        <begin position="1"/>
        <end position="24"/>
    </location>
</feature>
<dbReference type="Gene3D" id="3.30.200.20">
    <property type="entry name" value="Phosphorylase Kinase, domain 1"/>
    <property type="match status" value="1"/>
</dbReference>
<dbReference type="CDD" id="cd14066">
    <property type="entry name" value="STKc_IRAK"/>
    <property type="match status" value="1"/>
</dbReference>
<accession>A0AAF0Y1L8</accession>
<dbReference type="GO" id="GO:0005886">
    <property type="term" value="C:plasma membrane"/>
    <property type="evidence" value="ECO:0007669"/>
    <property type="project" value="TreeGrafter"/>
</dbReference>
<dbReference type="GO" id="GO:0009506">
    <property type="term" value="C:plasmodesma"/>
    <property type="evidence" value="ECO:0007669"/>
    <property type="project" value="TreeGrafter"/>
</dbReference>
<keyword evidence="5" id="KW-0812">Transmembrane</keyword>
<dbReference type="InterPro" id="IPR001245">
    <property type="entry name" value="Ser-Thr/Tyr_kinase_cat_dom"/>
</dbReference>
<keyword evidence="8 12" id="KW-0067">ATP-binding</keyword>
<proteinExistence type="inferred from homology"/>
<dbReference type="SUPFAM" id="SSF56112">
    <property type="entry name" value="Protein kinase-like (PK-like)"/>
    <property type="match status" value="1"/>
</dbReference>
<dbReference type="Gene3D" id="1.10.510.10">
    <property type="entry name" value="Transferase(Phosphotransferase) domain 1"/>
    <property type="match status" value="1"/>
</dbReference>
<dbReference type="PANTHER" id="PTHR27003:SF467">
    <property type="entry name" value="PROTEIN KINASE DOMAIN-CONTAINING PROTEIN"/>
    <property type="match status" value="1"/>
</dbReference>
<keyword evidence="14" id="KW-0732">Signal</keyword>
<evidence type="ECO:0000256" key="14">
    <source>
        <dbReference type="SAM" id="SignalP"/>
    </source>
</evidence>
<evidence type="ECO:0000256" key="12">
    <source>
        <dbReference type="PROSITE-ProRule" id="PRU10141"/>
    </source>
</evidence>
<evidence type="ECO:0000256" key="4">
    <source>
        <dbReference type="ARBA" id="ARBA00022679"/>
    </source>
</evidence>
<keyword evidence="6 12" id="KW-0547">Nucleotide-binding</keyword>
<dbReference type="FunFam" id="1.10.510.10:FF:000146">
    <property type="entry name" value="LRR receptor-like serine/threonine-protein kinase IOS1"/>
    <property type="match status" value="1"/>
</dbReference>
<keyword evidence="9" id="KW-1133">Transmembrane helix</keyword>
<dbReference type="GO" id="GO:0005524">
    <property type="term" value="F:ATP binding"/>
    <property type="evidence" value="ECO:0007669"/>
    <property type="project" value="UniProtKB-UniRule"/>
</dbReference>
<dbReference type="InterPro" id="IPR017441">
    <property type="entry name" value="Protein_kinase_ATP_BS"/>
</dbReference>